<comment type="caution">
    <text evidence="2">The sequence shown here is derived from an EMBL/GenBank/DDBJ whole genome shotgun (WGS) entry which is preliminary data.</text>
</comment>
<organism evidence="2 3">
    <name type="scientific">Clostridium hominis</name>
    <dbReference type="NCBI Taxonomy" id="2763036"/>
    <lineage>
        <taxon>Bacteria</taxon>
        <taxon>Bacillati</taxon>
        <taxon>Bacillota</taxon>
        <taxon>Clostridia</taxon>
        <taxon>Eubacteriales</taxon>
        <taxon>Clostridiaceae</taxon>
        <taxon>Clostridium</taxon>
    </lineage>
</organism>
<accession>A0ABR7DA17</accession>
<feature type="transmembrane region" description="Helical" evidence="1">
    <location>
        <begin position="6"/>
        <end position="28"/>
    </location>
</feature>
<keyword evidence="1" id="KW-0472">Membrane</keyword>
<evidence type="ECO:0000313" key="3">
    <source>
        <dbReference type="Proteomes" id="UP000596929"/>
    </source>
</evidence>
<dbReference type="RefSeq" id="WP_186859111.1">
    <property type="nucleotide sequence ID" value="NZ_JACOOO010000001.1"/>
</dbReference>
<protein>
    <submittedName>
        <fullName evidence="2">Uncharacterized protein</fullName>
    </submittedName>
</protein>
<dbReference type="Proteomes" id="UP000596929">
    <property type="component" value="Unassembled WGS sequence"/>
</dbReference>
<keyword evidence="1" id="KW-1133">Transmembrane helix</keyword>
<sequence>MGINLWGICFFFGGMILASVPALIIYTVEINRIIKKIRKRGRKNVKNIILKG</sequence>
<proteinExistence type="predicted"/>
<evidence type="ECO:0000313" key="2">
    <source>
        <dbReference type="EMBL" id="MBC5627563.1"/>
    </source>
</evidence>
<dbReference type="EMBL" id="JACOOO010000001">
    <property type="protein sequence ID" value="MBC5627563.1"/>
    <property type="molecule type" value="Genomic_DNA"/>
</dbReference>
<reference evidence="2 3" key="1">
    <citation type="submission" date="2020-08" db="EMBL/GenBank/DDBJ databases">
        <title>Genome public.</title>
        <authorList>
            <person name="Liu C."/>
            <person name="Sun Q."/>
        </authorList>
    </citation>
    <scope>NUCLEOTIDE SEQUENCE [LARGE SCALE GENOMIC DNA]</scope>
    <source>
        <strain evidence="2 3">NSJ-6</strain>
    </source>
</reference>
<keyword evidence="3" id="KW-1185">Reference proteome</keyword>
<evidence type="ECO:0000256" key="1">
    <source>
        <dbReference type="SAM" id="Phobius"/>
    </source>
</evidence>
<gene>
    <name evidence="2" type="ORF">H8S20_01505</name>
</gene>
<keyword evidence="1" id="KW-0812">Transmembrane</keyword>
<name>A0ABR7DA17_9CLOT</name>